<keyword evidence="3" id="KW-1185">Reference proteome</keyword>
<dbReference type="OrthoDB" id="4285266at2"/>
<dbReference type="Pfam" id="PF19054">
    <property type="entry name" value="DUF5753"/>
    <property type="match status" value="1"/>
</dbReference>
<dbReference type="InterPro" id="IPR043917">
    <property type="entry name" value="DUF5753"/>
</dbReference>
<dbReference type="EMBL" id="JMQI01000001">
    <property type="protein sequence ID" value="KDN24212.1"/>
    <property type="molecule type" value="Genomic_DNA"/>
</dbReference>
<dbReference type="Proteomes" id="UP000027345">
    <property type="component" value="Unassembled WGS sequence"/>
</dbReference>
<sequence length="291" mass="33578">MAPTQGPIVPRRRIADTLRSLRDESGRTLEEVAETLLISTSKLSRLENAQGSPQARDVRDLIRFYRIENTQLAERLMRWVKASGRQGWWTDYSQTTATPGLDAHLAYESEATVARIYTIPLLPVLLQTPEYARAQYSTHEPWWSADEVERLVELREHRKHVLTEREDMAPLRLVAVTHESALRQFVGSRETMRAQLDHLVERSTAPNIELRVFPFAHPPLFSMSCMYAYFEFEDELDRDIVHIETHAGFRHIETAKTVEHYRGYHDALVAASLEPDESRALIREIQSAQFG</sequence>
<protein>
    <submittedName>
        <fullName evidence="2">XRE family transcriptional regulator</fullName>
    </submittedName>
</protein>
<proteinExistence type="predicted"/>
<comment type="caution">
    <text evidence="2">The sequence shown here is derived from an EMBL/GenBank/DDBJ whole genome shotgun (WGS) entry which is preliminary data.</text>
</comment>
<dbReference type="Pfam" id="PF13560">
    <property type="entry name" value="HTH_31"/>
    <property type="match status" value="1"/>
</dbReference>
<dbReference type="SUPFAM" id="SSF47413">
    <property type="entry name" value="lambda repressor-like DNA-binding domains"/>
    <property type="match status" value="1"/>
</dbReference>
<dbReference type="SMART" id="SM00530">
    <property type="entry name" value="HTH_XRE"/>
    <property type="match status" value="1"/>
</dbReference>
<dbReference type="GO" id="GO:0003677">
    <property type="term" value="F:DNA binding"/>
    <property type="evidence" value="ECO:0007669"/>
    <property type="project" value="InterPro"/>
</dbReference>
<evidence type="ECO:0000259" key="1">
    <source>
        <dbReference type="PROSITE" id="PS50943"/>
    </source>
</evidence>
<name>A0A066UED5_9PSEU</name>
<dbReference type="AlphaFoldDB" id="A0A066UED5"/>
<dbReference type="InterPro" id="IPR010982">
    <property type="entry name" value="Lambda_DNA-bd_dom_sf"/>
</dbReference>
<dbReference type="eggNOG" id="COG1396">
    <property type="taxonomic scope" value="Bacteria"/>
</dbReference>
<feature type="domain" description="HTH cro/C1-type" evidence="1">
    <location>
        <begin position="18"/>
        <end position="72"/>
    </location>
</feature>
<reference evidence="2 3" key="1">
    <citation type="submission" date="2014-05" db="EMBL/GenBank/DDBJ databases">
        <title>Draft genome sequence of Amycolatopsis rifamycinica DSM 46095.</title>
        <authorList>
            <person name="Lal R."/>
            <person name="Saxena A."/>
            <person name="Kumari R."/>
            <person name="Mukherjee U."/>
            <person name="Singh P."/>
            <person name="Sangwan N."/>
            <person name="Mahato N.K."/>
        </authorList>
    </citation>
    <scope>NUCLEOTIDE SEQUENCE [LARGE SCALE GENOMIC DNA]</scope>
    <source>
        <strain evidence="2 3">DSM 46095</strain>
    </source>
</reference>
<evidence type="ECO:0000313" key="3">
    <source>
        <dbReference type="Proteomes" id="UP000027345"/>
    </source>
</evidence>
<accession>A0A066UED5</accession>
<gene>
    <name evidence="2" type="ORF">DV20_00535</name>
</gene>
<dbReference type="CDD" id="cd00093">
    <property type="entry name" value="HTH_XRE"/>
    <property type="match status" value="1"/>
</dbReference>
<dbReference type="Gene3D" id="1.10.260.40">
    <property type="entry name" value="lambda repressor-like DNA-binding domains"/>
    <property type="match status" value="1"/>
</dbReference>
<organism evidence="2 3">
    <name type="scientific">Amycolatopsis rifamycinica</name>
    <dbReference type="NCBI Taxonomy" id="287986"/>
    <lineage>
        <taxon>Bacteria</taxon>
        <taxon>Bacillati</taxon>
        <taxon>Actinomycetota</taxon>
        <taxon>Actinomycetes</taxon>
        <taxon>Pseudonocardiales</taxon>
        <taxon>Pseudonocardiaceae</taxon>
        <taxon>Amycolatopsis</taxon>
    </lineage>
</organism>
<dbReference type="InterPro" id="IPR001387">
    <property type="entry name" value="Cro/C1-type_HTH"/>
</dbReference>
<dbReference type="PROSITE" id="PS50943">
    <property type="entry name" value="HTH_CROC1"/>
    <property type="match status" value="1"/>
</dbReference>
<dbReference type="RefSeq" id="WP_043775148.1">
    <property type="nucleotide sequence ID" value="NZ_JMQI01000001.1"/>
</dbReference>
<dbReference type="STRING" id="287986.DV20_00535"/>
<evidence type="ECO:0000313" key="2">
    <source>
        <dbReference type="EMBL" id="KDN24212.1"/>
    </source>
</evidence>